<dbReference type="InterPro" id="IPR017039">
    <property type="entry name" value="Virul_fac_BrkB"/>
</dbReference>
<evidence type="ECO:0000256" key="4">
    <source>
        <dbReference type="ARBA" id="ARBA00022989"/>
    </source>
</evidence>
<gene>
    <name evidence="8" type="ORF">FHR72_001761</name>
</gene>
<reference evidence="8 9" key="1">
    <citation type="submission" date="2020-08" db="EMBL/GenBank/DDBJ databases">
        <title>The Agave Microbiome: Exploring the role of microbial communities in plant adaptations to desert environments.</title>
        <authorList>
            <person name="Partida-Martinez L.P."/>
        </authorList>
    </citation>
    <scope>NUCLEOTIDE SEQUENCE [LARGE SCALE GENOMIC DNA]</scope>
    <source>
        <strain evidence="8 9">AT2.18</strain>
    </source>
</reference>
<accession>A0A839Q4A4</accession>
<sequence length="347" mass="37205">MVQWLDRLQQRSRLVGFVLAVIYKYLDDQGTYLAALLTYYAFVSLFPLLLLLTTTLGVLLWNRPEWRAEIVDSAFSQFPLIGDQLATPESLSGGTTAVVIGILGALYGGLGVGQALQNAMDTVWAVPKYVRRDPIKSRVHSLLLLIILGSALIATTLLTGLGRSAANLGFFGTAGVVAGSIALNTAVCAVAFRVTTVRPLSWKQVMPGAVIAAVLWQVLQWFGATYVSHVVASASVTNSVFAIVLGLLAFLYLVSTALMLCAEINVVRVDHLHPRALLTPFTDNVDLTEADRKAYAGQAEAQRAKSFQQVDVRFDEQSEGRSGDDAPGPTAGADAVLDRREADAPGA</sequence>
<feature type="transmembrane region" description="Helical" evidence="7">
    <location>
        <begin position="39"/>
        <end position="61"/>
    </location>
</feature>
<name>A0A839Q4A4_MYCIR</name>
<feature type="transmembrane region" description="Helical" evidence="7">
    <location>
        <begin position="204"/>
        <end position="227"/>
    </location>
</feature>
<feature type="compositionally biased region" description="Basic and acidic residues" evidence="6">
    <location>
        <begin position="336"/>
        <end position="347"/>
    </location>
</feature>
<organism evidence="8 9">
    <name type="scientific">Mycolicibacterium iranicum</name>
    <name type="common">Mycobacterium iranicum</name>
    <dbReference type="NCBI Taxonomy" id="912594"/>
    <lineage>
        <taxon>Bacteria</taxon>
        <taxon>Bacillati</taxon>
        <taxon>Actinomycetota</taxon>
        <taxon>Actinomycetes</taxon>
        <taxon>Mycobacteriales</taxon>
        <taxon>Mycobacteriaceae</taxon>
        <taxon>Mycolicibacterium</taxon>
    </lineage>
</organism>
<evidence type="ECO:0000256" key="3">
    <source>
        <dbReference type="ARBA" id="ARBA00022692"/>
    </source>
</evidence>
<dbReference type="PANTHER" id="PTHR30213:SF1">
    <property type="entry name" value="INNER MEMBRANE PROTEIN YHJD"/>
    <property type="match status" value="1"/>
</dbReference>
<evidence type="ECO:0000256" key="5">
    <source>
        <dbReference type="ARBA" id="ARBA00023136"/>
    </source>
</evidence>
<evidence type="ECO:0000256" key="7">
    <source>
        <dbReference type="SAM" id="Phobius"/>
    </source>
</evidence>
<keyword evidence="3 7" id="KW-0812">Transmembrane</keyword>
<comment type="caution">
    <text evidence="8">The sequence shown here is derived from an EMBL/GenBank/DDBJ whole genome shotgun (WGS) entry which is preliminary data.</text>
</comment>
<dbReference type="PANTHER" id="PTHR30213">
    <property type="entry name" value="INNER MEMBRANE PROTEIN YHJD"/>
    <property type="match status" value="1"/>
</dbReference>
<dbReference type="Proteomes" id="UP000550501">
    <property type="component" value="Unassembled WGS sequence"/>
</dbReference>
<evidence type="ECO:0000256" key="2">
    <source>
        <dbReference type="ARBA" id="ARBA00022475"/>
    </source>
</evidence>
<evidence type="ECO:0000256" key="6">
    <source>
        <dbReference type="SAM" id="MobiDB-lite"/>
    </source>
</evidence>
<protein>
    <submittedName>
        <fullName evidence="8">YihY family inner membrane protein</fullName>
    </submittedName>
</protein>
<feature type="region of interest" description="Disordered" evidence="6">
    <location>
        <begin position="315"/>
        <end position="347"/>
    </location>
</feature>
<evidence type="ECO:0000313" key="8">
    <source>
        <dbReference type="EMBL" id="MBB2990293.1"/>
    </source>
</evidence>
<evidence type="ECO:0000256" key="1">
    <source>
        <dbReference type="ARBA" id="ARBA00004651"/>
    </source>
</evidence>
<dbReference type="GO" id="GO:0005886">
    <property type="term" value="C:plasma membrane"/>
    <property type="evidence" value="ECO:0007669"/>
    <property type="project" value="UniProtKB-SubCell"/>
</dbReference>
<feature type="transmembrane region" description="Helical" evidence="7">
    <location>
        <begin position="239"/>
        <end position="262"/>
    </location>
</feature>
<feature type="compositionally biased region" description="Basic and acidic residues" evidence="6">
    <location>
        <begin position="315"/>
        <end position="324"/>
    </location>
</feature>
<dbReference type="EMBL" id="JACHVU010000003">
    <property type="protein sequence ID" value="MBB2990293.1"/>
    <property type="molecule type" value="Genomic_DNA"/>
</dbReference>
<dbReference type="AlphaFoldDB" id="A0A839Q4A4"/>
<keyword evidence="9" id="KW-1185">Reference proteome</keyword>
<keyword evidence="2" id="KW-1003">Cell membrane</keyword>
<comment type="subcellular location">
    <subcellularLocation>
        <location evidence="1">Cell membrane</location>
        <topology evidence="1">Multi-pass membrane protein</topology>
    </subcellularLocation>
</comment>
<keyword evidence="4 7" id="KW-1133">Transmembrane helix</keyword>
<feature type="transmembrane region" description="Helical" evidence="7">
    <location>
        <begin position="141"/>
        <end position="162"/>
    </location>
</feature>
<feature type="compositionally biased region" description="Low complexity" evidence="6">
    <location>
        <begin position="325"/>
        <end position="335"/>
    </location>
</feature>
<dbReference type="RefSeq" id="WP_183467543.1">
    <property type="nucleotide sequence ID" value="NZ_JACHVU010000003.1"/>
</dbReference>
<proteinExistence type="predicted"/>
<evidence type="ECO:0000313" key="9">
    <source>
        <dbReference type="Proteomes" id="UP000550501"/>
    </source>
</evidence>
<feature type="transmembrane region" description="Helical" evidence="7">
    <location>
        <begin position="168"/>
        <end position="192"/>
    </location>
</feature>
<keyword evidence="5 7" id="KW-0472">Membrane</keyword>
<dbReference type="Pfam" id="PF03631">
    <property type="entry name" value="Virul_fac_BrkB"/>
    <property type="match status" value="1"/>
</dbReference>